<organism evidence="16 17">
    <name type="scientific">Talaromyces amestolkiae</name>
    <dbReference type="NCBI Taxonomy" id="1196081"/>
    <lineage>
        <taxon>Eukaryota</taxon>
        <taxon>Fungi</taxon>
        <taxon>Dikarya</taxon>
        <taxon>Ascomycota</taxon>
        <taxon>Pezizomycotina</taxon>
        <taxon>Eurotiomycetes</taxon>
        <taxon>Eurotiomycetidae</taxon>
        <taxon>Eurotiales</taxon>
        <taxon>Trichocomaceae</taxon>
        <taxon>Talaromyces</taxon>
        <taxon>Talaromyces sect. Talaromyces</taxon>
    </lineage>
</organism>
<dbReference type="InterPro" id="IPR049139">
    <property type="entry name" value="TERT_C"/>
</dbReference>
<protein>
    <recommendedName>
        <fullName evidence="3 13">Telomerase reverse transcriptase</fullName>
        <ecNumber evidence="2 13">2.7.7.49</ecNumber>
    </recommendedName>
    <alternativeName>
        <fullName evidence="13">Telomerase catalytic subunit</fullName>
    </alternativeName>
</protein>
<dbReference type="GO" id="GO:0003720">
    <property type="term" value="F:telomerase activity"/>
    <property type="evidence" value="ECO:0007669"/>
    <property type="project" value="InterPro"/>
</dbReference>
<dbReference type="Pfam" id="PF12009">
    <property type="entry name" value="Telomerase_RBD"/>
    <property type="match status" value="1"/>
</dbReference>
<dbReference type="PANTHER" id="PTHR12066">
    <property type="entry name" value="TELOMERASE REVERSE TRANSCRIPTASE"/>
    <property type="match status" value="1"/>
</dbReference>
<comment type="similarity">
    <text evidence="1 13">Belongs to the reverse transcriptase family. Telomerase subfamily.</text>
</comment>
<dbReference type="GO" id="GO:0000333">
    <property type="term" value="C:telomerase catalytic core complex"/>
    <property type="evidence" value="ECO:0007669"/>
    <property type="project" value="TreeGrafter"/>
</dbReference>
<comment type="function">
    <text evidence="13">Telomerase is a ribonucleoprotein enzyme essential for the replication of chromosome termini in most eukaryotes. It elongates telomeres. It is a reverse transcriptase that adds simple sequence repeats to chromosome ends by copying a template sequence within the RNA component of the enzyme.</text>
</comment>
<dbReference type="STRING" id="1196081.A0A364KXG8"/>
<gene>
    <name evidence="16" type="ORF">BHQ10_004193</name>
</gene>
<dbReference type="InterPro" id="IPR000477">
    <property type="entry name" value="RT_dom"/>
</dbReference>
<keyword evidence="8 13" id="KW-0460">Magnesium</keyword>
<name>A0A364KXG8_TALAM</name>
<dbReference type="GeneID" id="63793409"/>
<evidence type="ECO:0000256" key="5">
    <source>
        <dbReference type="ARBA" id="ARBA00022679"/>
    </source>
</evidence>
<evidence type="ECO:0000256" key="13">
    <source>
        <dbReference type="RuleBase" id="RU365061"/>
    </source>
</evidence>
<dbReference type="Gene3D" id="3.30.70.2630">
    <property type="match status" value="1"/>
</dbReference>
<dbReference type="PROSITE" id="PS50878">
    <property type="entry name" value="RT_POL"/>
    <property type="match status" value="1"/>
</dbReference>
<evidence type="ECO:0000256" key="12">
    <source>
        <dbReference type="ARBA" id="ARBA00048173"/>
    </source>
</evidence>
<keyword evidence="4 13" id="KW-0158">Chromosome</keyword>
<keyword evidence="10 13" id="KW-0695">RNA-directed DNA polymerase</keyword>
<dbReference type="AlphaFoldDB" id="A0A364KXG8"/>
<comment type="caution">
    <text evidence="16">The sequence shown here is derived from an EMBL/GenBank/DDBJ whole genome shotgun (WGS) entry which is preliminary data.</text>
</comment>
<evidence type="ECO:0000256" key="8">
    <source>
        <dbReference type="ARBA" id="ARBA00022842"/>
    </source>
</evidence>
<comment type="catalytic activity">
    <reaction evidence="12 13">
        <text>DNA(n) + a 2'-deoxyribonucleoside 5'-triphosphate = DNA(n+1) + diphosphate</text>
        <dbReference type="Rhea" id="RHEA:22508"/>
        <dbReference type="Rhea" id="RHEA-COMP:17339"/>
        <dbReference type="Rhea" id="RHEA-COMP:17340"/>
        <dbReference type="ChEBI" id="CHEBI:33019"/>
        <dbReference type="ChEBI" id="CHEBI:61560"/>
        <dbReference type="ChEBI" id="CHEBI:173112"/>
        <dbReference type="EC" id="2.7.7.49"/>
    </reaction>
</comment>
<feature type="region of interest" description="Disordered" evidence="14">
    <location>
        <begin position="1"/>
        <end position="28"/>
    </location>
</feature>
<dbReference type="GO" id="GO:0046872">
    <property type="term" value="F:metal ion binding"/>
    <property type="evidence" value="ECO:0007669"/>
    <property type="project" value="UniProtKB-KW"/>
</dbReference>
<dbReference type="GO" id="GO:0042162">
    <property type="term" value="F:telomeric DNA binding"/>
    <property type="evidence" value="ECO:0007669"/>
    <property type="project" value="TreeGrafter"/>
</dbReference>
<sequence>MSKKRKRPQKATAPQDDPIKKRQKTTATSVTIDHPVLSAYYRRVVTLRQYLLEELPSSSKARQRRINSAGKRDENQQSDPNASIAASTQGSTDGGNDFGRFLDSTLVGLLHSPSPAELEARHREYAIFSQSEERSLLGTDTGPCNHQSEIVDYVISHLFRRSTKPQHVLANGFNLATRRQIEDQRFGAMTFNIPGVVLQIPNPHVIAFKTSPWTNVLSLLGGDGEDIMSKLLIDCGVFSCVDEQKGVYRQISGAHLSELEPLKLEGESCLGQGPRTGQVKTIPKVPNKPAGVLHQPNSIVFVRRRMLYARPAINSKGGVRFGLRHIHVLNRFPNSSNLAETVHVMKYIFPRQFGLHNVFTSVVDSRETVQPFKDYTLREEEIARSKVAQRSRFQSVRPKIPKRLRGSPLQLVQRLQKRSQTCSYTELLRHYCPESETGPAKLGSAPSSTPENNSQQFVTQIIPSRPPPSPPKGAECKLSGATGPATERNDNISRKVCLLDYATPTSSVSAFCRATLRKLIPREFFGEGEDGISNQQAFMHQVDRFIRISRFESLSLHEVCNNFKISSLRWLEPPSVTLSNGQHIALSDFRKRTEILHEFVYYVFDSLLIPLIRTNFYVTESQVHKNRLFYFRHDVWRSLIEKPLADIKYSMFEEIKRDKVSRVLQSKQLSWSAVRLLPKATGARPIINLRRRVAKHIGNRSYLGPSTNSIMTPVFNMLHYEKDRMPELLGSSMFSVSDMYPRLKTFKDRLIHSESESYRNGKLYFVKLDIQSCFDTIPQERLVPLIESLVSQEMYHISKHVEIRPGDSINNSKGSSHKFGTAQKPMAKPIRKFLSKAKPLSEIRNIPARSTDRVKALRRNTIQVDTATSKNHSGNALLDLLSEHVRKNLVKIGKKYFYQKNGIPQGSVLSSLLCNFFYGQLERQVLDFLQDDETLLLRLIDDFLLITTRPELAKKFLGVMLSGQPEYGITVNASKSLVNFEATINGTKMPRLEGTSFPYCGNLIDTHTLNIQKDRDYSCGGQVNVADTLTVESSRLPGQAFHRKVLSSFRLQTHNMFLDTRHNSLRSVLVGIYSNFVETAIKMYRYIKTLPPRQRPSQELVLQTIRDLIQFANKLIQSKRLKTNSESAAEVTSASEETLQTSTLKFQCAVSPSQIDYLGAAAFRHVLTRKQTSYGSTIQGLQQIITRTKPRTDKELIRMRWITGEANKMFDNWRY</sequence>
<dbReference type="Gene3D" id="1.10.357.90">
    <property type="match status" value="1"/>
</dbReference>
<dbReference type="Proteomes" id="UP000249363">
    <property type="component" value="Unassembled WGS sequence"/>
</dbReference>
<evidence type="ECO:0000259" key="15">
    <source>
        <dbReference type="PROSITE" id="PS50878"/>
    </source>
</evidence>
<keyword evidence="11 13" id="KW-0539">Nucleus</keyword>
<evidence type="ECO:0000256" key="7">
    <source>
        <dbReference type="ARBA" id="ARBA00022723"/>
    </source>
</evidence>
<keyword evidence="5 13" id="KW-0808">Transferase</keyword>
<evidence type="ECO:0000256" key="2">
    <source>
        <dbReference type="ARBA" id="ARBA00012493"/>
    </source>
</evidence>
<dbReference type="CDD" id="cd01648">
    <property type="entry name" value="TERT"/>
    <property type="match status" value="1"/>
</dbReference>
<evidence type="ECO:0000256" key="9">
    <source>
        <dbReference type="ARBA" id="ARBA00022895"/>
    </source>
</evidence>
<dbReference type="GO" id="GO:0070034">
    <property type="term" value="F:telomerase RNA binding"/>
    <property type="evidence" value="ECO:0007669"/>
    <property type="project" value="TreeGrafter"/>
</dbReference>
<dbReference type="InterPro" id="IPR021891">
    <property type="entry name" value="Telomerase_RBD"/>
</dbReference>
<evidence type="ECO:0000256" key="11">
    <source>
        <dbReference type="ARBA" id="ARBA00023242"/>
    </source>
</evidence>
<keyword evidence="6 13" id="KW-0548">Nucleotidyltransferase</keyword>
<feature type="region of interest" description="Disordered" evidence="14">
    <location>
        <begin position="57"/>
        <end position="97"/>
    </location>
</feature>
<feature type="compositionally biased region" description="Polar residues" evidence="14">
    <location>
        <begin position="445"/>
        <end position="462"/>
    </location>
</feature>
<evidence type="ECO:0000256" key="10">
    <source>
        <dbReference type="ARBA" id="ARBA00022918"/>
    </source>
</evidence>
<evidence type="ECO:0000256" key="6">
    <source>
        <dbReference type="ARBA" id="ARBA00022695"/>
    </source>
</evidence>
<dbReference type="Pfam" id="PF21399">
    <property type="entry name" value="TERT_C"/>
    <property type="match status" value="1"/>
</dbReference>
<feature type="domain" description="Reverse transcriptase" evidence="15">
    <location>
        <begin position="658"/>
        <end position="1004"/>
    </location>
</feature>
<dbReference type="EC" id="2.7.7.49" evidence="2 13"/>
<dbReference type="RefSeq" id="XP_040732697.1">
    <property type="nucleotide sequence ID" value="XM_040876532.1"/>
</dbReference>
<dbReference type="Gene3D" id="1.10.132.70">
    <property type="match status" value="1"/>
</dbReference>
<evidence type="ECO:0000256" key="4">
    <source>
        <dbReference type="ARBA" id="ARBA00022454"/>
    </source>
</evidence>
<evidence type="ECO:0000256" key="3">
    <source>
        <dbReference type="ARBA" id="ARBA00016182"/>
    </source>
</evidence>
<dbReference type="GO" id="GO:0007004">
    <property type="term" value="P:telomere maintenance via telomerase"/>
    <property type="evidence" value="ECO:0007669"/>
    <property type="project" value="TreeGrafter"/>
</dbReference>
<keyword evidence="9 13" id="KW-0779">Telomere</keyword>
<dbReference type="EMBL" id="MIKG01000007">
    <property type="protein sequence ID" value="RAO68181.1"/>
    <property type="molecule type" value="Genomic_DNA"/>
</dbReference>
<proteinExistence type="inferred from homology"/>
<feature type="region of interest" description="Disordered" evidence="14">
    <location>
        <begin position="435"/>
        <end position="487"/>
    </location>
</feature>
<comment type="subcellular location">
    <subcellularLocation>
        <location evidence="13">Nucleus</location>
    </subcellularLocation>
    <subcellularLocation>
        <location evidence="13">Chromosome</location>
        <location evidence="13">Telomere</location>
    </subcellularLocation>
</comment>
<dbReference type="SMART" id="SM00975">
    <property type="entry name" value="Telomerase_RBD"/>
    <property type="match status" value="1"/>
</dbReference>
<dbReference type="PRINTS" id="PR01365">
    <property type="entry name" value="TELOMERASERT"/>
</dbReference>
<keyword evidence="17" id="KW-1185">Reference proteome</keyword>
<dbReference type="Pfam" id="PF00078">
    <property type="entry name" value="RVT_1"/>
    <property type="match status" value="1"/>
</dbReference>
<evidence type="ECO:0000313" key="17">
    <source>
        <dbReference type="Proteomes" id="UP000249363"/>
    </source>
</evidence>
<accession>A0A364KXG8</accession>
<dbReference type="PANTHER" id="PTHR12066:SF0">
    <property type="entry name" value="TELOMERASE REVERSE TRANSCRIPTASE"/>
    <property type="match status" value="1"/>
</dbReference>
<evidence type="ECO:0000256" key="14">
    <source>
        <dbReference type="SAM" id="MobiDB-lite"/>
    </source>
</evidence>
<reference evidence="16 17" key="1">
    <citation type="journal article" date="2017" name="Biotechnol. Biofuels">
        <title>Differential beta-glucosidase expression as a function of carbon source availability in Talaromyces amestolkiae: a genomic and proteomic approach.</title>
        <authorList>
            <person name="de Eugenio L.I."/>
            <person name="Mendez-Liter J.A."/>
            <person name="Nieto-Dominguez M."/>
            <person name="Alonso L."/>
            <person name="Gil-Munoz J."/>
            <person name="Barriuso J."/>
            <person name="Prieto A."/>
            <person name="Martinez M.J."/>
        </authorList>
    </citation>
    <scope>NUCLEOTIDE SEQUENCE [LARGE SCALE GENOMIC DNA]</scope>
    <source>
        <strain evidence="16 17">CIB</strain>
    </source>
</reference>
<dbReference type="InterPro" id="IPR003545">
    <property type="entry name" value="Telomerase_RT"/>
</dbReference>
<dbReference type="OrthoDB" id="289721at2759"/>
<evidence type="ECO:0000313" key="16">
    <source>
        <dbReference type="EMBL" id="RAO68181.1"/>
    </source>
</evidence>
<evidence type="ECO:0000256" key="1">
    <source>
        <dbReference type="ARBA" id="ARBA00008001"/>
    </source>
</evidence>
<feature type="compositionally biased region" description="Polar residues" evidence="14">
    <location>
        <begin position="77"/>
        <end position="91"/>
    </location>
</feature>
<dbReference type="GO" id="GO:0000781">
    <property type="term" value="C:chromosome, telomeric region"/>
    <property type="evidence" value="ECO:0007669"/>
    <property type="project" value="UniProtKB-SubCell"/>
</dbReference>
<keyword evidence="7 13" id="KW-0479">Metal-binding</keyword>